<dbReference type="Gene3D" id="2.60.40.10">
    <property type="entry name" value="Immunoglobulins"/>
    <property type="match status" value="1"/>
</dbReference>
<dbReference type="EMBL" id="QEAS01000023">
    <property type="protein sequence ID" value="PWG78596.1"/>
    <property type="molecule type" value="Genomic_DNA"/>
</dbReference>
<dbReference type="RefSeq" id="WP_109417920.1">
    <property type="nucleotide sequence ID" value="NZ_QEAS01000023.1"/>
</dbReference>
<dbReference type="Proteomes" id="UP000245647">
    <property type="component" value="Unassembled WGS sequence"/>
</dbReference>
<keyword evidence="5" id="KW-1185">Reference proteome</keyword>
<reference evidence="4 5" key="1">
    <citation type="submission" date="2018-04" db="EMBL/GenBank/DDBJ databases">
        <title>Pedobacter chongqingensis sp. nov., isolated from a rottenly hemp rope.</title>
        <authorList>
            <person name="Cai Y."/>
        </authorList>
    </citation>
    <scope>NUCLEOTIDE SEQUENCE [LARGE SCALE GENOMIC DNA]</scope>
    <source>
        <strain evidence="4 5">FJ4-8</strain>
    </source>
</reference>
<evidence type="ECO:0000256" key="1">
    <source>
        <dbReference type="ARBA" id="ARBA00022737"/>
    </source>
</evidence>
<dbReference type="PANTHER" id="PTHR13833:SF71">
    <property type="entry name" value="NHL DOMAIN-CONTAINING PROTEIN"/>
    <property type="match status" value="1"/>
</dbReference>
<dbReference type="InterPro" id="IPR013783">
    <property type="entry name" value="Ig-like_fold"/>
</dbReference>
<dbReference type="SUPFAM" id="SSF81296">
    <property type="entry name" value="E set domains"/>
    <property type="match status" value="1"/>
</dbReference>
<dbReference type="Pfam" id="PF01833">
    <property type="entry name" value="TIG"/>
    <property type="match status" value="1"/>
</dbReference>
<evidence type="ECO:0000256" key="2">
    <source>
        <dbReference type="SAM" id="SignalP"/>
    </source>
</evidence>
<gene>
    <name evidence="4" type="ORF">DDR33_21600</name>
</gene>
<dbReference type="AlphaFoldDB" id="A0A2U2PB20"/>
<dbReference type="SUPFAM" id="SSF101898">
    <property type="entry name" value="NHL repeat"/>
    <property type="match status" value="1"/>
</dbReference>
<organism evidence="4 5">
    <name type="scientific">Pararcticibacter amylolyticus</name>
    <dbReference type="NCBI Taxonomy" id="2173175"/>
    <lineage>
        <taxon>Bacteria</taxon>
        <taxon>Pseudomonadati</taxon>
        <taxon>Bacteroidota</taxon>
        <taxon>Sphingobacteriia</taxon>
        <taxon>Sphingobacteriales</taxon>
        <taxon>Sphingobacteriaceae</taxon>
        <taxon>Pararcticibacter</taxon>
    </lineage>
</organism>
<dbReference type="InterPro" id="IPR002909">
    <property type="entry name" value="IPT_dom"/>
</dbReference>
<dbReference type="CDD" id="cd00603">
    <property type="entry name" value="IPT_PCSR"/>
    <property type="match status" value="1"/>
</dbReference>
<keyword evidence="2" id="KW-0732">Signal</keyword>
<evidence type="ECO:0000313" key="5">
    <source>
        <dbReference type="Proteomes" id="UP000245647"/>
    </source>
</evidence>
<dbReference type="Pfam" id="PF01436">
    <property type="entry name" value="NHL"/>
    <property type="match status" value="1"/>
</dbReference>
<feature type="chain" id="PRO_5015649950" description="IPT/TIG domain-containing protein" evidence="2">
    <location>
        <begin position="27"/>
        <end position="437"/>
    </location>
</feature>
<dbReference type="InterPro" id="IPR001258">
    <property type="entry name" value="NHL_repeat"/>
</dbReference>
<protein>
    <recommendedName>
        <fullName evidence="3">IPT/TIG domain-containing protein</fullName>
    </recommendedName>
</protein>
<comment type="caution">
    <text evidence="4">The sequence shown here is derived from an EMBL/GenBank/DDBJ whole genome shotgun (WGS) entry which is preliminary data.</text>
</comment>
<dbReference type="InterPro" id="IPR011042">
    <property type="entry name" value="6-blade_b-propeller_TolB-like"/>
</dbReference>
<dbReference type="SMART" id="SM00429">
    <property type="entry name" value="IPT"/>
    <property type="match status" value="1"/>
</dbReference>
<proteinExistence type="predicted"/>
<dbReference type="InterPro" id="IPR014756">
    <property type="entry name" value="Ig_E-set"/>
</dbReference>
<accession>A0A2U2PB20</accession>
<evidence type="ECO:0000259" key="3">
    <source>
        <dbReference type="SMART" id="SM00429"/>
    </source>
</evidence>
<keyword evidence="1" id="KW-0677">Repeat</keyword>
<dbReference type="PANTHER" id="PTHR13833">
    <property type="match status" value="1"/>
</dbReference>
<dbReference type="OrthoDB" id="791543at2"/>
<name>A0A2U2PB20_9SPHI</name>
<feature type="domain" description="IPT/TIG" evidence="3">
    <location>
        <begin position="38"/>
        <end position="119"/>
    </location>
</feature>
<sequence length="437" mass="47004">MKIALKRNYANRLFAAVLAFAFCAGACSKPDPGPEGGEPVVEGFSPQTGGGGSELTINGNHFGSSAGDVKVWVNNVEAKVAGVTPTRIYAIVPQNAGSGAVKVTVGGAEFSPSVPFTYTYTRNVYTFSGSGAAVSVDGSLRQASFNRPYWLTYDRKDNALFVLEEGRKVRRIKDGRVETVATLSGSVNNPRSITMSVSCDTLFIGNDNAGNNNNVTVAILTRNSGFAVQQDYVRSQNETRHVNFAGIHPTDGSLIFYCWPRKLYTWDKSENRIKLLYDFVGFPGINADFYASFCFSPDGRQLYLIAKYPYIGILKAGYDPATKSITGGFQKFAGTGSWGAVDGTGAQASFDQPAQATVDASGNLYIAEKFNHWVRQVSPDGKVVRYAGDGGAGNQGFLDGGAGSAKFNEPEGIAFDNEGNMYVADLRNSRIRIIKNE</sequence>
<feature type="signal peptide" evidence="2">
    <location>
        <begin position="1"/>
        <end position="26"/>
    </location>
</feature>
<dbReference type="Gene3D" id="2.120.10.30">
    <property type="entry name" value="TolB, C-terminal domain"/>
    <property type="match status" value="1"/>
</dbReference>
<evidence type="ECO:0000313" key="4">
    <source>
        <dbReference type="EMBL" id="PWG78596.1"/>
    </source>
</evidence>